<feature type="repeat" description="PPR" evidence="2">
    <location>
        <begin position="580"/>
        <end position="614"/>
    </location>
</feature>
<proteinExistence type="predicted"/>
<dbReference type="Pfam" id="PF01535">
    <property type="entry name" value="PPR"/>
    <property type="match status" value="4"/>
</dbReference>
<feature type="non-terminal residue" evidence="4">
    <location>
        <position position="1"/>
    </location>
</feature>
<feature type="compositionally biased region" description="Polar residues" evidence="3">
    <location>
        <begin position="1"/>
        <end position="11"/>
    </location>
</feature>
<feature type="repeat" description="PPR" evidence="2">
    <location>
        <begin position="287"/>
        <end position="321"/>
    </location>
</feature>
<comment type="caution">
    <text evidence="4">The sequence shown here is derived from an EMBL/GenBank/DDBJ whole genome shotgun (WGS) entry which is preliminary data.</text>
</comment>
<evidence type="ECO:0000313" key="5">
    <source>
        <dbReference type="Proteomes" id="UP000325081"/>
    </source>
</evidence>
<feature type="repeat" description="PPR" evidence="2">
    <location>
        <begin position="497"/>
        <end position="531"/>
    </location>
</feature>
<gene>
    <name evidence="4" type="ORF">STAS_00770</name>
</gene>
<keyword evidence="1" id="KW-0677">Repeat</keyword>
<feature type="repeat" description="PPR" evidence="2">
    <location>
        <begin position="252"/>
        <end position="286"/>
    </location>
</feature>
<dbReference type="PROSITE" id="PS51375">
    <property type="entry name" value="PPR"/>
    <property type="match status" value="11"/>
</dbReference>
<reference evidence="5" key="1">
    <citation type="journal article" date="2019" name="Curr. Biol.">
        <title>Genome Sequence of Striga asiatica Provides Insight into the Evolution of Plant Parasitism.</title>
        <authorList>
            <person name="Yoshida S."/>
            <person name="Kim S."/>
            <person name="Wafula E.K."/>
            <person name="Tanskanen J."/>
            <person name="Kim Y.M."/>
            <person name="Honaas L."/>
            <person name="Yang Z."/>
            <person name="Spallek T."/>
            <person name="Conn C.E."/>
            <person name="Ichihashi Y."/>
            <person name="Cheong K."/>
            <person name="Cui S."/>
            <person name="Der J.P."/>
            <person name="Gundlach H."/>
            <person name="Jiao Y."/>
            <person name="Hori C."/>
            <person name="Ishida J.K."/>
            <person name="Kasahara H."/>
            <person name="Kiba T."/>
            <person name="Kim M.S."/>
            <person name="Koo N."/>
            <person name="Laohavisit A."/>
            <person name="Lee Y.H."/>
            <person name="Lumba S."/>
            <person name="McCourt P."/>
            <person name="Mortimer J.C."/>
            <person name="Mutuku J.M."/>
            <person name="Nomura T."/>
            <person name="Sasaki-Sekimoto Y."/>
            <person name="Seto Y."/>
            <person name="Wang Y."/>
            <person name="Wakatake T."/>
            <person name="Sakakibara H."/>
            <person name="Demura T."/>
            <person name="Yamaguchi S."/>
            <person name="Yoneyama K."/>
            <person name="Manabe R.I."/>
            <person name="Nelson D.C."/>
            <person name="Schulman A.H."/>
            <person name="Timko M.P."/>
            <person name="dePamphilis C.W."/>
            <person name="Choi D."/>
            <person name="Shirasu K."/>
        </authorList>
    </citation>
    <scope>NUCLEOTIDE SEQUENCE [LARGE SCALE GENOMIC DNA]</scope>
    <source>
        <strain evidence="5">cv. UVA1</strain>
    </source>
</reference>
<accession>A0A5A7NXH4</accession>
<dbReference type="AlphaFoldDB" id="A0A5A7NXH4"/>
<evidence type="ECO:0000313" key="4">
    <source>
        <dbReference type="EMBL" id="GER25199.1"/>
    </source>
</evidence>
<feature type="repeat" description="PPR" evidence="2">
    <location>
        <begin position="322"/>
        <end position="356"/>
    </location>
</feature>
<evidence type="ECO:0000256" key="1">
    <source>
        <dbReference type="ARBA" id="ARBA00022737"/>
    </source>
</evidence>
<organism evidence="4 5">
    <name type="scientific">Striga asiatica</name>
    <name type="common">Asiatic witchweed</name>
    <name type="synonym">Buchnera asiatica</name>
    <dbReference type="NCBI Taxonomy" id="4170"/>
    <lineage>
        <taxon>Eukaryota</taxon>
        <taxon>Viridiplantae</taxon>
        <taxon>Streptophyta</taxon>
        <taxon>Embryophyta</taxon>
        <taxon>Tracheophyta</taxon>
        <taxon>Spermatophyta</taxon>
        <taxon>Magnoliopsida</taxon>
        <taxon>eudicotyledons</taxon>
        <taxon>Gunneridae</taxon>
        <taxon>Pentapetalae</taxon>
        <taxon>asterids</taxon>
        <taxon>lamiids</taxon>
        <taxon>Lamiales</taxon>
        <taxon>Orobanchaceae</taxon>
        <taxon>Buchnereae</taxon>
        <taxon>Striga</taxon>
    </lineage>
</organism>
<feature type="repeat" description="PPR" evidence="2">
    <location>
        <begin position="392"/>
        <end position="426"/>
    </location>
</feature>
<feature type="repeat" description="PPR" evidence="2">
    <location>
        <begin position="462"/>
        <end position="496"/>
    </location>
</feature>
<name>A0A5A7NXH4_STRAF</name>
<feature type="repeat" description="PPR" evidence="2">
    <location>
        <begin position="182"/>
        <end position="216"/>
    </location>
</feature>
<dbReference type="InterPro" id="IPR011990">
    <property type="entry name" value="TPR-like_helical_dom_sf"/>
</dbReference>
<dbReference type="Gene3D" id="1.25.40.10">
    <property type="entry name" value="Tetratricopeptide repeat domain"/>
    <property type="match status" value="6"/>
</dbReference>
<dbReference type="EMBL" id="BKCP01000002">
    <property type="protein sequence ID" value="GER25199.1"/>
    <property type="molecule type" value="Genomic_DNA"/>
</dbReference>
<feature type="repeat" description="PPR" evidence="2">
    <location>
        <begin position="357"/>
        <end position="391"/>
    </location>
</feature>
<dbReference type="Proteomes" id="UP000325081">
    <property type="component" value="Unassembled WGS sequence"/>
</dbReference>
<dbReference type="NCBIfam" id="TIGR00756">
    <property type="entry name" value="PPR"/>
    <property type="match status" value="12"/>
</dbReference>
<feature type="repeat" description="PPR" evidence="2">
    <location>
        <begin position="615"/>
        <end position="649"/>
    </location>
</feature>
<evidence type="ECO:0000256" key="2">
    <source>
        <dbReference type="PROSITE-ProRule" id="PRU00708"/>
    </source>
</evidence>
<dbReference type="PANTHER" id="PTHR47932:SF7">
    <property type="entry name" value="PENTATRICOPEPTIDE (PPR) REPEAT PROTEIN"/>
    <property type="match status" value="1"/>
</dbReference>
<dbReference type="InterPro" id="IPR002885">
    <property type="entry name" value="PPR_rpt"/>
</dbReference>
<sequence length="812" mass="90487">EPTKGTLSGPNNRLEPGTRPSLAGLRQNSGQLAAALIPFSSSLTMQKLLHCPILRSSKPHSHPTSTFTSFSESSLTNLNVSNQVLALINSSHPFGPSLGRLITFLNREIVISVLQSQAELKKDPRISFRFFIWASGERRLRSGALYNLMVDLLLYGGDGESSSFDLYWSVLDELRNEKLYISADAFVVLILGYWRLRKAEKAVETFGRMRDYGCRPNLAAYNVILNVLVKQNLILLALAVYNNMLKSNYEIQCDTFNVLIDGLCKSRMTLDALRLFDEMTERGILPSRITYTVVISGLCRANRAHDAHKLFISMKNNGLKPDSATYNALLDGFCKCGQMDEALLLFKSFREDGYSVGIRGYSCMIDGLIRAKRISEAEKLFQTVIDIGLKPDLILYSIMIRGLSESRRVSDAMNIFRDMIGKGIVPDTQCYNALIKGLCNVGLLDEARSLKIEISQHDQFPNTCTYTILICGLCRNGLLGEAQQIFGDMEKLGCSPSAVTFNSLIDGLCKAGKLDEAHLMLYKMEIGKNPSLFLRLSQSTDPVLDSLSLQKMVNNLVSSGSILKAYKLLMKLADSGVVPNIITYNTLINGMCRAGQVNSALKLFEELQIKGRFPDSVTYSTLIEGLQRVGREGDAYKLFELMSENGCKPSSSVYKTLLCWSCRRKDTSSAFNIWLKYLSSLAGREGEALRSAEEYFKKGDLEKALRSLLVMEHKLADFDSAPYSIWLVGLCQANRIEDALKAFSILEEFNVAVSAAGCVKLIDALCSAGNLNEAVDVFLYTMEKGYRLMPREEVKTTWRGISYLKKNLRAMV</sequence>
<dbReference type="PANTHER" id="PTHR47932">
    <property type="entry name" value="ATPASE EXPRESSION PROTEIN 3"/>
    <property type="match status" value="1"/>
</dbReference>
<feature type="region of interest" description="Disordered" evidence="3">
    <location>
        <begin position="1"/>
        <end position="20"/>
    </location>
</feature>
<keyword evidence="5" id="KW-1185">Reference proteome</keyword>
<dbReference type="GO" id="GO:0003729">
    <property type="term" value="F:mRNA binding"/>
    <property type="evidence" value="ECO:0007669"/>
    <property type="project" value="TreeGrafter"/>
</dbReference>
<dbReference type="Pfam" id="PF13041">
    <property type="entry name" value="PPR_2"/>
    <property type="match status" value="5"/>
</dbReference>
<evidence type="ECO:0000256" key="3">
    <source>
        <dbReference type="SAM" id="MobiDB-lite"/>
    </source>
</evidence>
<dbReference type="OrthoDB" id="185373at2759"/>
<dbReference type="SUPFAM" id="SSF81901">
    <property type="entry name" value="HCP-like"/>
    <property type="match status" value="1"/>
</dbReference>
<protein>
    <submittedName>
        <fullName evidence="4">Pentatricopeptide repeat-containing protein</fullName>
    </submittedName>
</protein>
<feature type="repeat" description="PPR" evidence="2">
    <location>
        <begin position="427"/>
        <end position="461"/>
    </location>
</feature>